<evidence type="ECO:0000256" key="7">
    <source>
        <dbReference type="SAM" id="SignalP"/>
    </source>
</evidence>
<proteinExistence type="predicted"/>
<gene>
    <name evidence="9" type="ORF">V8G54_016165</name>
</gene>
<protein>
    <recommendedName>
        <fullName evidence="8">BURP domain-containing protein</fullName>
    </recommendedName>
</protein>
<comment type="subcellular location">
    <subcellularLocation>
        <location evidence="1">Secreted</location>
        <location evidence="1">Cell wall</location>
    </subcellularLocation>
    <subcellularLocation>
        <location evidence="2">Secreted</location>
        <location evidence="2">Extracellular space</location>
        <location evidence="2">Apoplast</location>
    </subcellularLocation>
</comment>
<dbReference type="Proteomes" id="UP001374535">
    <property type="component" value="Chromosome 5"/>
</dbReference>
<keyword evidence="6" id="KW-0325">Glycoprotein</keyword>
<feature type="chain" id="PRO_5042988439" description="BURP domain-containing protein" evidence="7">
    <location>
        <begin position="22"/>
        <end position="662"/>
    </location>
</feature>
<evidence type="ECO:0000256" key="2">
    <source>
        <dbReference type="ARBA" id="ARBA00004271"/>
    </source>
</evidence>
<evidence type="ECO:0000256" key="6">
    <source>
        <dbReference type="ARBA" id="ARBA00023180"/>
    </source>
</evidence>
<feature type="domain" description="BURP" evidence="8">
    <location>
        <begin position="447"/>
        <end position="661"/>
    </location>
</feature>
<name>A0AAQ3NMG9_VIGMU</name>
<dbReference type="PROSITE" id="PS51277">
    <property type="entry name" value="BURP"/>
    <property type="match status" value="1"/>
</dbReference>
<keyword evidence="3" id="KW-0134">Cell wall</keyword>
<evidence type="ECO:0000313" key="9">
    <source>
        <dbReference type="EMBL" id="WVZ11635.1"/>
    </source>
</evidence>
<dbReference type="Pfam" id="PF03181">
    <property type="entry name" value="BURP"/>
    <property type="match status" value="1"/>
</dbReference>
<dbReference type="PANTHER" id="PTHR31458">
    <property type="entry name" value="POLYGALACTURONASE 1 BETA-LIKE PROTEIN 2"/>
    <property type="match status" value="1"/>
</dbReference>
<dbReference type="InterPro" id="IPR004873">
    <property type="entry name" value="BURP_dom"/>
</dbReference>
<dbReference type="SMART" id="SM01045">
    <property type="entry name" value="BURP"/>
    <property type="match status" value="1"/>
</dbReference>
<feature type="signal peptide" evidence="7">
    <location>
        <begin position="1"/>
        <end position="21"/>
    </location>
</feature>
<reference evidence="9 10" key="1">
    <citation type="journal article" date="2023" name="Life. Sci Alliance">
        <title>Evolutionary insights into 3D genome organization and epigenetic landscape of Vigna mungo.</title>
        <authorList>
            <person name="Junaid A."/>
            <person name="Singh B."/>
            <person name="Bhatia S."/>
        </authorList>
    </citation>
    <scope>NUCLEOTIDE SEQUENCE [LARGE SCALE GENOMIC DNA]</scope>
    <source>
        <strain evidence="9">Urdbean</strain>
    </source>
</reference>
<keyword evidence="10" id="KW-1185">Reference proteome</keyword>
<dbReference type="GO" id="GO:0048046">
    <property type="term" value="C:apoplast"/>
    <property type="evidence" value="ECO:0007669"/>
    <property type="project" value="UniProtKB-SubCell"/>
</dbReference>
<keyword evidence="5 7" id="KW-0732">Signal</keyword>
<evidence type="ECO:0000256" key="5">
    <source>
        <dbReference type="ARBA" id="ARBA00022729"/>
    </source>
</evidence>
<keyword evidence="4" id="KW-0052">Apoplast</keyword>
<dbReference type="AlphaFoldDB" id="A0AAQ3NMG9"/>
<evidence type="ECO:0000313" key="10">
    <source>
        <dbReference type="Proteomes" id="UP001374535"/>
    </source>
</evidence>
<dbReference type="EMBL" id="CP144696">
    <property type="protein sequence ID" value="WVZ11635.1"/>
    <property type="molecule type" value="Genomic_DNA"/>
</dbReference>
<keyword evidence="3" id="KW-0964">Secreted</keyword>
<dbReference type="InterPro" id="IPR051897">
    <property type="entry name" value="PG-associated_BURP"/>
</dbReference>
<organism evidence="9 10">
    <name type="scientific">Vigna mungo</name>
    <name type="common">Black gram</name>
    <name type="synonym">Phaseolus mungo</name>
    <dbReference type="NCBI Taxonomy" id="3915"/>
    <lineage>
        <taxon>Eukaryota</taxon>
        <taxon>Viridiplantae</taxon>
        <taxon>Streptophyta</taxon>
        <taxon>Embryophyta</taxon>
        <taxon>Tracheophyta</taxon>
        <taxon>Spermatophyta</taxon>
        <taxon>Magnoliopsida</taxon>
        <taxon>eudicotyledons</taxon>
        <taxon>Gunneridae</taxon>
        <taxon>Pentapetalae</taxon>
        <taxon>rosids</taxon>
        <taxon>fabids</taxon>
        <taxon>Fabales</taxon>
        <taxon>Fabaceae</taxon>
        <taxon>Papilionoideae</taxon>
        <taxon>50 kb inversion clade</taxon>
        <taxon>NPAAA clade</taxon>
        <taxon>indigoferoid/millettioid clade</taxon>
        <taxon>Phaseoleae</taxon>
        <taxon>Vigna</taxon>
    </lineage>
</organism>
<evidence type="ECO:0000256" key="1">
    <source>
        <dbReference type="ARBA" id="ARBA00004191"/>
    </source>
</evidence>
<evidence type="ECO:0000256" key="4">
    <source>
        <dbReference type="ARBA" id="ARBA00022523"/>
    </source>
</evidence>
<accession>A0AAQ3NMG9</accession>
<sequence length="662" mass="72543">MNEQLTLLCLFILFSSLSVSTQLFFTVTVTSLDFFYCFIHAIATSEKGLLHSMQVSFAGVADGEKNPFTPKAYAIRYWDKEIRSSLPKPPFLLSKASPLSAAESAAFVKLAAQNALDQRLPEFCASAKLLCFPEVGSSFEKHDKDANFAVYRDKNFTNYGTGRPGGLDSFKNYSEGENIPVNDFRRYSRDSAGHKDSFLSYSTDGNVVQQSFHTYAAGATGGAGDFKHYSEETNVPNLVFTSYSDDANGRTQSFTSYSENGNAGEQSFSSYGKNGNGPTNAFTSYGTGSNVVGSGFSNYAENTNAPNDTFKGYGVDMNNPTNTFSNYAAGGNGAVEKFSNYRDKANVGADSFTSYAKSANAADVGFSNYGKSFNEGTDKFTSYAKSSTGGTKVGFTSYGVNNTFKEYSKESATFSFAKYTNVSTTLSVSASEASGRMVNKWVEPGKFFREEMMKEGTVMPMPDIRDKMPERSFLPRSILSKLPFSVSQMEELKRMFRASDNGSMERMMRESLEECERAPSRGETKRCVGSLEDMIDFATSVLGRNVVVRSTENVNGSKKSVMVGPVKGINGGKVTQSVSCHQSLFPYLLYYCHAVPKVRLYQVDLLDPKSKSKINHGIAICHLDTSDWSPTHGAFVSLGSAPGQIEVCHWIFQNDMAWTIAD</sequence>
<evidence type="ECO:0000259" key="8">
    <source>
        <dbReference type="PROSITE" id="PS51277"/>
    </source>
</evidence>
<evidence type="ECO:0000256" key="3">
    <source>
        <dbReference type="ARBA" id="ARBA00022512"/>
    </source>
</evidence>
<dbReference type="PANTHER" id="PTHR31458:SF13">
    <property type="entry name" value="POLYGALACTURONASE NON-CATALYTIC PROTEIN"/>
    <property type="match status" value="1"/>
</dbReference>